<sequence length="485" mass="51993">MGTVFSLSATIFQQPIAELSHVLGRKPAFLLVLAVFALGSIVAGTANNMAVLLLGRGMQGFASGGSVLAAIVLSDLIAVKDRATWIAYQNATQALGLRWLFYVNLPAIAISGTGLWYFLGFDRPQGTMAENLLKADWLGITIFIPSAVAFLSPLTMAGVLYEWKSCKALVPLLTGLLGLVVLAAHQRFWARHPMFRAVVFEEPAVVCALFGLTVFGLCVNMIFYYLVVFWSGVKGLNEILTGVALLPETLTIPIAAILCGAYMRLSNQIHWAMRFGWPLSTLSLGLLWFLDDKTPLWGLIVINIGVGFGAGMVSPALHLTILAATEKKINGHATAMAYLFKSAGMCLGVALGTAVFTMQMTAHFNGVEAGQKMNAESMLQMLKEVKSDPNSMDAIIQTLRILWMLCCALSGVAGTLCNLCKYPPVAGDPSIAAAMTESNVLAEKDSPKPSTHLTSFGDSCFRGSSSTSIKPSVDLPQQAQRRSSS</sequence>
<feature type="region of interest" description="Disordered" evidence="5">
    <location>
        <begin position="442"/>
        <end position="485"/>
    </location>
</feature>
<comment type="subcellular location">
    <subcellularLocation>
        <location evidence="1">Membrane</location>
        <topology evidence="1">Multi-pass membrane protein</topology>
    </subcellularLocation>
</comment>
<keyword evidence="2 6" id="KW-0812">Transmembrane</keyword>
<reference evidence="8" key="2">
    <citation type="submission" date="2023-06" db="EMBL/GenBank/DDBJ databases">
        <authorList>
            <consortium name="Lawrence Berkeley National Laboratory"/>
            <person name="Mondo S.J."/>
            <person name="Hensen N."/>
            <person name="Bonometti L."/>
            <person name="Westerberg I."/>
            <person name="Brannstrom I.O."/>
            <person name="Guillou S."/>
            <person name="Cros-Aarteil S."/>
            <person name="Calhoun S."/>
            <person name="Haridas S."/>
            <person name="Kuo A."/>
            <person name="Pangilinan J."/>
            <person name="Riley R."/>
            <person name="Labutti K."/>
            <person name="Andreopoulos B."/>
            <person name="Lipzen A."/>
            <person name="Chen C."/>
            <person name="Yanf M."/>
            <person name="Daum C."/>
            <person name="Ng V."/>
            <person name="Clum A."/>
            <person name="Steindorff A."/>
            <person name="Ohm R."/>
            <person name="Martin F."/>
            <person name="Silar P."/>
            <person name="Natvig D."/>
            <person name="Lalanne C."/>
            <person name="Gautier V."/>
            <person name="Ament-Velasquez S.L."/>
            <person name="Kruys A."/>
            <person name="Hutchinson M.I."/>
            <person name="Powell A.J."/>
            <person name="Barry K."/>
            <person name="Miller A.N."/>
            <person name="Grigoriev I.V."/>
            <person name="Debuchy R."/>
            <person name="Gladieux P."/>
            <person name="Thoren M.H."/>
            <person name="Johannesson H."/>
        </authorList>
    </citation>
    <scope>NUCLEOTIDE SEQUENCE</scope>
    <source>
        <strain evidence="8">PSN324</strain>
    </source>
</reference>
<dbReference type="AlphaFoldDB" id="A0AAV9HLN5"/>
<feature type="transmembrane region" description="Helical" evidence="6">
    <location>
        <begin position="335"/>
        <end position="356"/>
    </location>
</feature>
<evidence type="ECO:0000313" key="9">
    <source>
        <dbReference type="Proteomes" id="UP001321749"/>
    </source>
</evidence>
<evidence type="ECO:0000256" key="5">
    <source>
        <dbReference type="SAM" id="MobiDB-lite"/>
    </source>
</evidence>
<feature type="domain" description="Major facilitator superfamily (MFS) profile" evidence="7">
    <location>
        <begin position="1"/>
        <end position="386"/>
    </location>
</feature>
<dbReference type="GO" id="GO:0022857">
    <property type="term" value="F:transmembrane transporter activity"/>
    <property type="evidence" value="ECO:0007669"/>
    <property type="project" value="InterPro"/>
</dbReference>
<reference evidence="8" key="1">
    <citation type="journal article" date="2023" name="Mol. Phylogenet. Evol.">
        <title>Genome-scale phylogeny and comparative genomics of the fungal order Sordariales.</title>
        <authorList>
            <person name="Hensen N."/>
            <person name="Bonometti L."/>
            <person name="Westerberg I."/>
            <person name="Brannstrom I.O."/>
            <person name="Guillou S."/>
            <person name="Cros-Aarteil S."/>
            <person name="Calhoun S."/>
            <person name="Haridas S."/>
            <person name="Kuo A."/>
            <person name="Mondo S."/>
            <person name="Pangilinan J."/>
            <person name="Riley R."/>
            <person name="LaButti K."/>
            <person name="Andreopoulos B."/>
            <person name="Lipzen A."/>
            <person name="Chen C."/>
            <person name="Yan M."/>
            <person name="Daum C."/>
            <person name="Ng V."/>
            <person name="Clum A."/>
            <person name="Steindorff A."/>
            <person name="Ohm R.A."/>
            <person name="Martin F."/>
            <person name="Silar P."/>
            <person name="Natvig D.O."/>
            <person name="Lalanne C."/>
            <person name="Gautier V."/>
            <person name="Ament-Velasquez S.L."/>
            <person name="Kruys A."/>
            <person name="Hutchinson M.I."/>
            <person name="Powell A.J."/>
            <person name="Barry K."/>
            <person name="Miller A.N."/>
            <person name="Grigoriev I.V."/>
            <person name="Debuchy R."/>
            <person name="Gladieux P."/>
            <person name="Hiltunen Thoren M."/>
            <person name="Johannesson H."/>
        </authorList>
    </citation>
    <scope>NUCLEOTIDE SEQUENCE</scope>
    <source>
        <strain evidence="8">PSN324</strain>
    </source>
</reference>
<feature type="transmembrane region" description="Helical" evidence="6">
    <location>
        <begin position="205"/>
        <end position="227"/>
    </location>
</feature>
<organism evidence="8 9">
    <name type="scientific">Cladorrhinum samala</name>
    <dbReference type="NCBI Taxonomy" id="585594"/>
    <lineage>
        <taxon>Eukaryota</taxon>
        <taxon>Fungi</taxon>
        <taxon>Dikarya</taxon>
        <taxon>Ascomycota</taxon>
        <taxon>Pezizomycotina</taxon>
        <taxon>Sordariomycetes</taxon>
        <taxon>Sordariomycetidae</taxon>
        <taxon>Sordariales</taxon>
        <taxon>Podosporaceae</taxon>
        <taxon>Cladorrhinum</taxon>
    </lineage>
</organism>
<dbReference type="Proteomes" id="UP001321749">
    <property type="component" value="Unassembled WGS sequence"/>
</dbReference>
<evidence type="ECO:0000313" key="8">
    <source>
        <dbReference type="EMBL" id="KAK4461598.1"/>
    </source>
</evidence>
<gene>
    <name evidence="8" type="ORF">QBC42DRAFT_178160</name>
</gene>
<feature type="transmembrane region" description="Helical" evidence="6">
    <location>
        <begin position="167"/>
        <end position="184"/>
    </location>
</feature>
<evidence type="ECO:0000259" key="7">
    <source>
        <dbReference type="PROSITE" id="PS50850"/>
    </source>
</evidence>
<name>A0AAV9HLN5_9PEZI</name>
<dbReference type="Pfam" id="PF07690">
    <property type="entry name" value="MFS_1"/>
    <property type="match status" value="1"/>
</dbReference>
<dbReference type="PANTHER" id="PTHR23501:SF59">
    <property type="entry name" value="MAJOR FACILITATOR SUPERFAMILY (MFS) PROFILE DOMAIN-CONTAINING PROTEIN-RELATED"/>
    <property type="match status" value="1"/>
</dbReference>
<protein>
    <submittedName>
        <fullName evidence="8">Major facilitator superfamily domain-containing protein</fullName>
    </submittedName>
</protein>
<dbReference type="SUPFAM" id="SSF103473">
    <property type="entry name" value="MFS general substrate transporter"/>
    <property type="match status" value="1"/>
</dbReference>
<feature type="transmembrane region" description="Helical" evidence="6">
    <location>
        <begin position="28"/>
        <end position="54"/>
    </location>
</feature>
<dbReference type="InterPro" id="IPR011701">
    <property type="entry name" value="MFS"/>
</dbReference>
<feature type="transmembrane region" description="Helical" evidence="6">
    <location>
        <begin position="239"/>
        <end position="259"/>
    </location>
</feature>
<evidence type="ECO:0000256" key="3">
    <source>
        <dbReference type="ARBA" id="ARBA00022989"/>
    </source>
</evidence>
<dbReference type="InterPro" id="IPR036259">
    <property type="entry name" value="MFS_trans_sf"/>
</dbReference>
<feature type="transmembrane region" description="Helical" evidence="6">
    <location>
        <begin position="99"/>
        <end position="119"/>
    </location>
</feature>
<dbReference type="InterPro" id="IPR020846">
    <property type="entry name" value="MFS_dom"/>
</dbReference>
<dbReference type="PANTHER" id="PTHR23501">
    <property type="entry name" value="MAJOR FACILITATOR SUPERFAMILY"/>
    <property type="match status" value="1"/>
</dbReference>
<keyword evidence="9" id="KW-1185">Reference proteome</keyword>
<dbReference type="Gene3D" id="1.20.1250.20">
    <property type="entry name" value="MFS general substrate transporter like domains"/>
    <property type="match status" value="1"/>
</dbReference>
<evidence type="ECO:0000256" key="2">
    <source>
        <dbReference type="ARBA" id="ARBA00022692"/>
    </source>
</evidence>
<dbReference type="GO" id="GO:0005886">
    <property type="term" value="C:plasma membrane"/>
    <property type="evidence" value="ECO:0007669"/>
    <property type="project" value="TreeGrafter"/>
</dbReference>
<evidence type="ECO:0000256" key="4">
    <source>
        <dbReference type="ARBA" id="ARBA00023136"/>
    </source>
</evidence>
<evidence type="ECO:0000256" key="6">
    <source>
        <dbReference type="SAM" id="Phobius"/>
    </source>
</evidence>
<feature type="transmembrane region" description="Helical" evidence="6">
    <location>
        <begin position="140"/>
        <end position="161"/>
    </location>
</feature>
<feature type="transmembrane region" description="Helical" evidence="6">
    <location>
        <begin position="296"/>
        <end position="323"/>
    </location>
</feature>
<accession>A0AAV9HLN5</accession>
<feature type="transmembrane region" description="Helical" evidence="6">
    <location>
        <begin position="61"/>
        <end position="79"/>
    </location>
</feature>
<dbReference type="PROSITE" id="PS50850">
    <property type="entry name" value="MFS"/>
    <property type="match status" value="1"/>
</dbReference>
<dbReference type="EMBL" id="MU864988">
    <property type="protein sequence ID" value="KAK4461598.1"/>
    <property type="molecule type" value="Genomic_DNA"/>
</dbReference>
<feature type="transmembrane region" description="Helical" evidence="6">
    <location>
        <begin position="271"/>
        <end position="290"/>
    </location>
</feature>
<proteinExistence type="predicted"/>
<keyword evidence="4 6" id="KW-0472">Membrane</keyword>
<evidence type="ECO:0000256" key="1">
    <source>
        <dbReference type="ARBA" id="ARBA00004141"/>
    </source>
</evidence>
<feature type="compositionally biased region" description="Polar residues" evidence="5">
    <location>
        <begin position="448"/>
        <end position="485"/>
    </location>
</feature>
<comment type="caution">
    <text evidence="8">The sequence shown here is derived from an EMBL/GenBank/DDBJ whole genome shotgun (WGS) entry which is preliminary data.</text>
</comment>
<keyword evidence="3 6" id="KW-1133">Transmembrane helix</keyword>